<keyword evidence="5" id="KW-0255">Endonuclease</keyword>
<dbReference type="GO" id="GO:0016787">
    <property type="term" value="F:hydrolase activity"/>
    <property type="evidence" value="ECO:0007669"/>
    <property type="project" value="UniProtKB-KW"/>
</dbReference>
<evidence type="ECO:0000313" key="6">
    <source>
        <dbReference type="Proteomes" id="UP001606210"/>
    </source>
</evidence>
<keyword evidence="6" id="KW-1185">Reference proteome</keyword>
<dbReference type="PANTHER" id="PTHR30408">
    <property type="entry name" value="TYPE-1 RESTRICTION ENZYME ECOKI SPECIFICITY PROTEIN"/>
    <property type="match status" value="1"/>
</dbReference>
<evidence type="ECO:0000256" key="1">
    <source>
        <dbReference type="ARBA" id="ARBA00010923"/>
    </source>
</evidence>
<dbReference type="SUPFAM" id="SSF116734">
    <property type="entry name" value="DNA methylase specificity domain"/>
    <property type="match status" value="2"/>
</dbReference>
<dbReference type="PANTHER" id="PTHR30408:SF13">
    <property type="entry name" value="TYPE I RESTRICTION ENZYME HINDI SPECIFICITY SUBUNIT"/>
    <property type="match status" value="1"/>
</dbReference>
<feature type="domain" description="Type I restriction modification DNA specificity" evidence="4">
    <location>
        <begin position="20"/>
        <end position="173"/>
    </location>
</feature>
<dbReference type="EMBL" id="JBIGHV010000002">
    <property type="protein sequence ID" value="MFG6429462.1"/>
    <property type="molecule type" value="Genomic_DNA"/>
</dbReference>
<comment type="caution">
    <text evidence="5">The sequence shown here is derived from an EMBL/GenBank/DDBJ whole genome shotgun (WGS) entry which is preliminary data.</text>
</comment>
<protein>
    <submittedName>
        <fullName evidence="5">Restriction endonuclease subunit S</fullName>
        <ecNumber evidence="5">3.1.21.-</ecNumber>
    </submittedName>
</protein>
<evidence type="ECO:0000256" key="3">
    <source>
        <dbReference type="ARBA" id="ARBA00023125"/>
    </source>
</evidence>
<evidence type="ECO:0000313" key="5">
    <source>
        <dbReference type="EMBL" id="MFG6429462.1"/>
    </source>
</evidence>
<dbReference type="Proteomes" id="UP001606210">
    <property type="component" value="Unassembled WGS sequence"/>
</dbReference>
<dbReference type="GO" id="GO:0004519">
    <property type="term" value="F:endonuclease activity"/>
    <property type="evidence" value="ECO:0007669"/>
    <property type="project" value="UniProtKB-KW"/>
</dbReference>
<accession>A0ABW7F2H9</accession>
<dbReference type="InterPro" id="IPR052021">
    <property type="entry name" value="Type-I_RS_S_subunit"/>
</dbReference>
<reference evidence="5 6" key="1">
    <citation type="submission" date="2024-08" db="EMBL/GenBank/DDBJ databases">
        <authorList>
            <person name="Lu H."/>
        </authorList>
    </citation>
    <scope>NUCLEOTIDE SEQUENCE [LARGE SCALE GENOMIC DNA]</scope>
    <source>
        <strain evidence="5 6">LYH14W</strain>
    </source>
</reference>
<dbReference type="EC" id="3.1.21.-" evidence="5"/>
<evidence type="ECO:0000259" key="4">
    <source>
        <dbReference type="Pfam" id="PF01420"/>
    </source>
</evidence>
<keyword evidence="5" id="KW-0540">Nuclease</keyword>
<dbReference type="Gene3D" id="3.90.220.20">
    <property type="entry name" value="DNA methylase specificity domains"/>
    <property type="match status" value="2"/>
</dbReference>
<gene>
    <name evidence="5" type="ORF">ACG00Y_06050</name>
</gene>
<sequence length="385" mass="42606">MNSPPTSASPRKDSSAETHSEWEVTALGKVVTLQRGFDITKALQSEGTYPVVSSSGIRSYHREAPVKGPGVVLGRKGTLGSVFYLAGDYWPHDTTLWVKDFHGNVPRFVYYYLQSLDLGAYDVGSSNPTLNRNHVHLLPARVPRPAAQQAIADLLAGLDDKVDLLRRQNRTLETMAETLFRQWFLEGAEDHWTEYSVGDFADHLKRGVQPGDQPAAAFLHFSLPAFDAGQRAVVEPGSQILSNKFEVPEGVLLVSKLNPRVSRVWPIDTLPEGPQAICSTEFQVLKPKKQAWFGYLYGLLTSSAARDALMMAASGTSGSHQRVRPEDILAIKTTLPSLDLAEQFSSWSEPVLSKRQRNIEQIAVLERTRDNLLPKLMSGEVRVAC</sequence>
<comment type="similarity">
    <text evidence="1">Belongs to the type-I restriction system S methylase family.</text>
</comment>
<proteinExistence type="inferred from homology"/>
<dbReference type="Pfam" id="PF01420">
    <property type="entry name" value="Methylase_S"/>
    <property type="match status" value="1"/>
</dbReference>
<evidence type="ECO:0000256" key="2">
    <source>
        <dbReference type="ARBA" id="ARBA00022747"/>
    </source>
</evidence>
<dbReference type="InterPro" id="IPR044946">
    <property type="entry name" value="Restrct_endonuc_typeI_TRD_sf"/>
</dbReference>
<keyword evidence="3" id="KW-0238">DNA-binding</keyword>
<organism evidence="5 6">
    <name type="scientific">Pelomonas parva</name>
    <dbReference type="NCBI Taxonomy" id="3299032"/>
    <lineage>
        <taxon>Bacteria</taxon>
        <taxon>Pseudomonadati</taxon>
        <taxon>Pseudomonadota</taxon>
        <taxon>Betaproteobacteria</taxon>
        <taxon>Burkholderiales</taxon>
        <taxon>Sphaerotilaceae</taxon>
        <taxon>Roseateles</taxon>
    </lineage>
</organism>
<dbReference type="CDD" id="cd17267">
    <property type="entry name" value="RMtype1_S_EcoAO83I-TRD1-CR1_like"/>
    <property type="match status" value="1"/>
</dbReference>
<dbReference type="InterPro" id="IPR000055">
    <property type="entry name" value="Restrct_endonuc_typeI_TRD"/>
</dbReference>
<keyword evidence="2" id="KW-0680">Restriction system</keyword>
<name>A0ABW7F2H9_9BURK</name>
<keyword evidence="5" id="KW-0378">Hydrolase</keyword>
<dbReference type="RefSeq" id="WP_394476926.1">
    <property type="nucleotide sequence ID" value="NZ_JBIGHV010000002.1"/>
</dbReference>